<dbReference type="GO" id="GO:0030145">
    <property type="term" value="F:manganese ion binding"/>
    <property type="evidence" value="ECO:0007669"/>
    <property type="project" value="UniProtKB-UniRule"/>
</dbReference>
<comment type="catalytic activity">
    <reaction evidence="2 8">
        <text>Release of an N-terminal amino acid, preferentially leucine, but not glutamic or aspartic acids.</text>
        <dbReference type="EC" id="3.4.11.10"/>
    </reaction>
</comment>
<keyword evidence="5 8" id="KW-0645">Protease</keyword>
<dbReference type="PANTHER" id="PTHR11963">
    <property type="entry name" value="LEUCINE AMINOPEPTIDASE-RELATED"/>
    <property type="match status" value="1"/>
</dbReference>
<evidence type="ECO:0000313" key="10">
    <source>
        <dbReference type="EMBL" id="MBN8661772.1"/>
    </source>
</evidence>
<evidence type="ECO:0000256" key="2">
    <source>
        <dbReference type="ARBA" id="ARBA00000967"/>
    </source>
</evidence>
<feature type="binding site" evidence="8">
    <location>
        <position position="359"/>
    </location>
    <ligand>
        <name>Mn(2+)</name>
        <dbReference type="ChEBI" id="CHEBI:29035"/>
        <label>1</label>
    </ligand>
</feature>
<comment type="function">
    <text evidence="7 8">Presumably involved in the processing and regular turnover of intracellular proteins. Catalyzes the removal of unsubstituted N-terminal amino acids from various peptides.</text>
</comment>
<feature type="binding site" evidence="8">
    <location>
        <position position="300"/>
    </location>
    <ligand>
        <name>Mn(2+)</name>
        <dbReference type="ChEBI" id="CHEBI:29035"/>
        <label>2</label>
    </ligand>
</feature>
<sequence>MKTKAFTSPSLAAVVADVLLVGVFEGENFDGAKGNSFAKSANLLTEGSLARKAESVGFKGAVGETMEHFTDGKTAAKQILVFGLGARDKADLTVFRKAITAALRKARALKAKHVAFAAIDAAAIKSDAYGVGEALASYAAMIDYEMNHQKTEKGGYKGESHFAKLHLVVDAGSVKETARGLKDGFALAASVNLARDLANEPAGECTPARMVKLAKKIAAESGGTIAVEIHDRKSLKKMGAGAFLAVAQGSDQPPYLIDMLYTPKDGKATAELTMVGKSVTFDSGGLDIKPADGMRDMKRDMSGGAATMAAIKAIAALGLNIKVRAVMAATENMTGGSAYKPGDVLKTMNGLTVEVDNTDAEGRLTLADAIEYAKRKGATRIIDLATLTGAVRMMVGDIACAAFGNNDEFTNLVVSSGDAQGERMLNVPMWKEYDAFNNSDMADLKNSGGAPGSTTAAWFLRRFAGEDIPWVHLDIASVAFRSRELGPDPRGATGYGVRTLVEMARRLSK</sequence>
<evidence type="ECO:0000256" key="5">
    <source>
        <dbReference type="ARBA" id="ARBA00022670"/>
    </source>
</evidence>
<comment type="caution">
    <text evidence="10">The sequence shown here is derived from an EMBL/GenBank/DDBJ whole genome shotgun (WGS) entry which is preliminary data.</text>
</comment>
<dbReference type="GO" id="GO:0006508">
    <property type="term" value="P:proteolysis"/>
    <property type="evidence" value="ECO:0007669"/>
    <property type="project" value="UniProtKB-KW"/>
</dbReference>
<dbReference type="EC" id="3.4.11.1" evidence="8"/>
<dbReference type="EMBL" id="JAFLCK010000024">
    <property type="protein sequence ID" value="MBN8661772.1"/>
    <property type="molecule type" value="Genomic_DNA"/>
</dbReference>
<feature type="domain" description="Cytosol aminopeptidase" evidence="9">
    <location>
        <begin position="357"/>
        <end position="364"/>
    </location>
</feature>
<dbReference type="EC" id="3.4.11.10" evidence="8"/>
<dbReference type="InterPro" id="IPR000819">
    <property type="entry name" value="Peptidase_M17_C"/>
</dbReference>
<dbReference type="Gene3D" id="3.40.630.10">
    <property type="entry name" value="Zn peptidases"/>
    <property type="match status" value="1"/>
</dbReference>
<dbReference type="InterPro" id="IPR011356">
    <property type="entry name" value="Leucine_aapep/pepB"/>
</dbReference>
<dbReference type="PANTHER" id="PTHR11963:SF23">
    <property type="entry name" value="CYTOSOL AMINOPEPTIDASE"/>
    <property type="match status" value="1"/>
</dbReference>
<evidence type="ECO:0000256" key="8">
    <source>
        <dbReference type="HAMAP-Rule" id="MF_00181"/>
    </source>
</evidence>
<proteinExistence type="inferred from homology"/>
<dbReference type="InterPro" id="IPR023042">
    <property type="entry name" value="Peptidase_M17_leu_NH2_pept"/>
</dbReference>
<feature type="binding site" evidence="8">
    <location>
        <position position="361"/>
    </location>
    <ligand>
        <name>Mn(2+)</name>
        <dbReference type="ChEBI" id="CHEBI:29035"/>
        <label>1</label>
    </ligand>
</feature>
<name>A0A8J7PP81_9BACT</name>
<keyword evidence="6 8" id="KW-0378">Hydrolase</keyword>
<dbReference type="GO" id="GO:0005737">
    <property type="term" value="C:cytoplasm"/>
    <property type="evidence" value="ECO:0007669"/>
    <property type="project" value="UniProtKB-SubCell"/>
</dbReference>
<feature type="binding site" evidence="8">
    <location>
        <position position="361"/>
    </location>
    <ligand>
        <name>Mn(2+)</name>
        <dbReference type="ChEBI" id="CHEBI:29035"/>
        <label>2</label>
    </ligand>
</feature>
<dbReference type="PROSITE" id="PS00631">
    <property type="entry name" value="CYTOSOL_AP"/>
    <property type="match status" value="1"/>
</dbReference>
<dbReference type="CDD" id="cd00433">
    <property type="entry name" value="Peptidase_M17"/>
    <property type="match status" value="1"/>
</dbReference>
<feature type="active site" evidence="8">
    <location>
        <position position="289"/>
    </location>
</feature>
<dbReference type="AlphaFoldDB" id="A0A8J7PP81"/>
<dbReference type="Pfam" id="PF00883">
    <property type="entry name" value="Peptidase_M17"/>
    <property type="match status" value="1"/>
</dbReference>
<dbReference type="InterPro" id="IPR043472">
    <property type="entry name" value="Macro_dom-like"/>
</dbReference>
<evidence type="ECO:0000256" key="6">
    <source>
        <dbReference type="ARBA" id="ARBA00022801"/>
    </source>
</evidence>
<evidence type="ECO:0000256" key="1">
    <source>
        <dbReference type="ARBA" id="ARBA00000135"/>
    </source>
</evidence>
<organism evidence="10 11">
    <name type="scientific">Candidatus Obscuribacter phosphatis</name>
    <dbReference type="NCBI Taxonomy" id="1906157"/>
    <lineage>
        <taxon>Bacteria</taxon>
        <taxon>Bacillati</taxon>
        <taxon>Candidatus Melainabacteria</taxon>
        <taxon>Candidatus Obscuribacterales</taxon>
        <taxon>Candidatus Obscuribacteraceae</taxon>
        <taxon>Candidatus Obscuribacter</taxon>
    </lineage>
</organism>
<dbReference type="HAMAP" id="MF_00181">
    <property type="entry name" value="Cytosol_peptidase_M17"/>
    <property type="match status" value="1"/>
</dbReference>
<evidence type="ECO:0000259" key="9">
    <source>
        <dbReference type="PROSITE" id="PS00631"/>
    </source>
</evidence>
<evidence type="ECO:0000256" key="7">
    <source>
        <dbReference type="ARBA" id="ARBA00049972"/>
    </source>
</evidence>
<dbReference type="Proteomes" id="UP000664277">
    <property type="component" value="Unassembled WGS sequence"/>
</dbReference>
<dbReference type="SUPFAM" id="SSF53187">
    <property type="entry name" value="Zn-dependent exopeptidases"/>
    <property type="match status" value="1"/>
</dbReference>
<feature type="binding site" evidence="8">
    <location>
        <position position="282"/>
    </location>
    <ligand>
        <name>Mn(2+)</name>
        <dbReference type="ChEBI" id="CHEBI:29035"/>
        <label>2</label>
    </ligand>
</feature>
<evidence type="ECO:0000313" key="11">
    <source>
        <dbReference type="Proteomes" id="UP000664277"/>
    </source>
</evidence>
<dbReference type="GO" id="GO:0070006">
    <property type="term" value="F:metalloaminopeptidase activity"/>
    <property type="evidence" value="ECO:0007669"/>
    <property type="project" value="InterPro"/>
</dbReference>
<dbReference type="Gene3D" id="3.40.220.10">
    <property type="entry name" value="Leucine Aminopeptidase, subunit E, domain 1"/>
    <property type="match status" value="1"/>
</dbReference>
<feature type="binding site" evidence="8">
    <location>
        <position position="277"/>
    </location>
    <ligand>
        <name>Mn(2+)</name>
        <dbReference type="ChEBI" id="CHEBI:29035"/>
        <label>2</label>
    </ligand>
</feature>
<accession>A0A8J7PP81</accession>
<dbReference type="InterPro" id="IPR008283">
    <property type="entry name" value="Peptidase_M17_N"/>
</dbReference>
<evidence type="ECO:0000256" key="3">
    <source>
        <dbReference type="ARBA" id="ARBA00009528"/>
    </source>
</evidence>
<comment type="similarity">
    <text evidence="3 8">Belongs to the peptidase M17 family.</text>
</comment>
<comment type="catalytic activity">
    <reaction evidence="1 8">
        <text>Release of an N-terminal amino acid, Xaa-|-Yaa-, in which Xaa is preferably Leu, but may be other amino acids including Pro although not Arg or Lys, and Yaa may be Pro. Amino acid amides and methyl esters are also readily hydrolyzed, but rates on arylamides are exceedingly low.</text>
        <dbReference type="EC" id="3.4.11.1"/>
    </reaction>
</comment>
<dbReference type="PRINTS" id="PR00481">
    <property type="entry name" value="LAMNOPPTDASE"/>
</dbReference>
<keyword evidence="8" id="KW-0479">Metal-binding</keyword>
<dbReference type="Pfam" id="PF02789">
    <property type="entry name" value="Peptidase_M17_N"/>
    <property type="match status" value="1"/>
</dbReference>
<keyword evidence="8" id="KW-0464">Manganese</keyword>
<comment type="subcellular location">
    <subcellularLocation>
        <location evidence="8">Cytoplasm</location>
    </subcellularLocation>
</comment>
<reference evidence="10" key="1">
    <citation type="submission" date="2021-02" db="EMBL/GenBank/DDBJ databases">
        <title>Genome-Resolved Metagenomics of a Microbial Community Performing Photosynthetic Biological Nutrient Removal.</title>
        <authorList>
            <person name="Mcdaniel E.A."/>
        </authorList>
    </citation>
    <scope>NUCLEOTIDE SEQUENCE</scope>
    <source>
        <strain evidence="10">UWPOB_OBS1</strain>
    </source>
</reference>
<comment type="cofactor">
    <cofactor evidence="8">
        <name>Mn(2+)</name>
        <dbReference type="ChEBI" id="CHEBI:29035"/>
    </cofactor>
    <text evidence="8">Binds 2 manganese ions per subunit.</text>
</comment>
<dbReference type="SUPFAM" id="SSF52949">
    <property type="entry name" value="Macro domain-like"/>
    <property type="match status" value="1"/>
</dbReference>
<keyword evidence="4 8" id="KW-0031">Aminopeptidase</keyword>
<gene>
    <name evidence="8" type="primary">pepA</name>
    <name evidence="10" type="ORF">J0M35_15505</name>
</gene>
<evidence type="ECO:0000256" key="4">
    <source>
        <dbReference type="ARBA" id="ARBA00022438"/>
    </source>
</evidence>
<keyword evidence="8" id="KW-0963">Cytoplasm</keyword>
<feature type="binding site" evidence="8">
    <location>
        <position position="282"/>
    </location>
    <ligand>
        <name>Mn(2+)</name>
        <dbReference type="ChEBI" id="CHEBI:29035"/>
        <label>1</label>
    </ligand>
</feature>
<protein>
    <recommendedName>
        <fullName evidence="8">Probable cytosol aminopeptidase</fullName>
        <ecNumber evidence="8">3.4.11.1</ecNumber>
    </recommendedName>
    <alternativeName>
        <fullName evidence="8">Leucine aminopeptidase</fullName>
        <shortName evidence="8">LAP</shortName>
        <ecNumber evidence="8">3.4.11.10</ecNumber>
    </alternativeName>
    <alternativeName>
        <fullName evidence="8">Leucyl aminopeptidase</fullName>
    </alternativeName>
</protein>
<feature type="active site" evidence="8">
    <location>
        <position position="363"/>
    </location>
</feature>